<dbReference type="Proteomes" id="UP000185783">
    <property type="component" value="Unassembled WGS sequence"/>
</dbReference>
<keyword evidence="3" id="KW-1185">Reference proteome</keyword>
<dbReference type="Gene3D" id="3.40.630.30">
    <property type="match status" value="1"/>
</dbReference>
<evidence type="ECO:0000313" key="3">
    <source>
        <dbReference type="Proteomes" id="UP000185783"/>
    </source>
</evidence>
<proteinExistence type="predicted"/>
<organism evidence="2 3">
    <name type="scientific">Pseudovibrio exalbescens</name>
    <dbReference type="NCBI Taxonomy" id="197461"/>
    <lineage>
        <taxon>Bacteria</taxon>
        <taxon>Pseudomonadati</taxon>
        <taxon>Pseudomonadota</taxon>
        <taxon>Alphaproteobacteria</taxon>
        <taxon>Hyphomicrobiales</taxon>
        <taxon>Stappiaceae</taxon>
        <taxon>Pseudovibrio</taxon>
    </lineage>
</organism>
<dbReference type="GO" id="GO:0016747">
    <property type="term" value="F:acyltransferase activity, transferring groups other than amino-acyl groups"/>
    <property type="evidence" value="ECO:0007669"/>
    <property type="project" value="InterPro"/>
</dbReference>
<dbReference type="EMBL" id="LVVZ01000005">
    <property type="protein sequence ID" value="OKL45613.1"/>
    <property type="molecule type" value="Genomic_DNA"/>
</dbReference>
<dbReference type="PANTHER" id="PTHR43792:SF1">
    <property type="entry name" value="N-ACETYLTRANSFERASE DOMAIN-CONTAINING PROTEIN"/>
    <property type="match status" value="1"/>
</dbReference>
<accession>A0A1U7JLJ7</accession>
<comment type="caution">
    <text evidence="2">The sequence shown here is derived from an EMBL/GenBank/DDBJ whole genome shotgun (WGS) entry which is preliminary data.</text>
</comment>
<dbReference type="PANTHER" id="PTHR43792">
    <property type="entry name" value="GNAT FAMILY, PUTATIVE (AFU_ORTHOLOGUE AFUA_3G00765)-RELATED-RELATED"/>
    <property type="match status" value="1"/>
</dbReference>
<gene>
    <name evidence="2" type="ORF">A3843_03290</name>
</gene>
<sequence>MSTYLLETERLRARSFAKQDLQELQELHKDPEVNRYLTPKGAWDLTACRARLSEFINQHKKYGFGIWRLENHSGQFVGWAGFALFEETAEVELQYAFRQPLWGIGLGTEITRHLTEWFFENTYYTHLIARVHPDNLPVKLVLMREGLHYRETRSVEGEAQEIYQVLSPSCRRLALSA</sequence>
<reference evidence="2 3" key="1">
    <citation type="submission" date="2016-03" db="EMBL/GenBank/DDBJ databases">
        <title>Genome sequence of Nesiotobacter sp. nov., a moderately halophilic alphaproteobacterium isolated from the Yellow Sea, China.</title>
        <authorList>
            <person name="Zhang G."/>
            <person name="Zhang R."/>
        </authorList>
    </citation>
    <scope>NUCLEOTIDE SEQUENCE [LARGE SCALE GENOMIC DNA]</scope>
    <source>
        <strain evidence="2 3">WB1-6</strain>
    </source>
</reference>
<dbReference type="Pfam" id="PF13302">
    <property type="entry name" value="Acetyltransf_3"/>
    <property type="match status" value="1"/>
</dbReference>
<dbReference type="InterPro" id="IPR016181">
    <property type="entry name" value="Acyl_CoA_acyltransferase"/>
</dbReference>
<dbReference type="InterPro" id="IPR000182">
    <property type="entry name" value="GNAT_dom"/>
</dbReference>
<dbReference type="SUPFAM" id="SSF55729">
    <property type="entry name" value="Acyl-CoA N-acyltransferases (Nat)"/>
    <property type="match status" value="1"/>
</dbReference>
<evidence type="ECO:0000313" key="2">
    <source>
        <dbReference type="EMBL" id="OKL45613.1"/>
    </source>
</evidence>
<protein>
    <submittedName>
        <fullName evidence="2">GNAT family acetyltransferase</fullName>
    </submittedName>
</protein>
<dbReference type="InterPro" id="IPR051531">
    <property type="entry name" value="N-acetyltransferase"/>
</dbReference>
<dbReference type="AlphaFoldDB" id="A0A1U7JLJ7"/>
<dbReference type="PROSITE" id="PS51186">
    <property type="entry name" value="GNAT"/>
    <property type="match status" value="1"/>
</dbReference>
<keyword evidence="2" id="KW-0808">Transferase</keyword>
<evidence type="ECO:0000259" key="1">
    <source>
        <dbReference type="PROSITE" id="PS51186"/>
    </source>
</evidence>
<name>A0A1U7JLJ7_9HYPH</name>
<dbReference type="STRING" id="197461.A3843_03290"/>
<feature type="domain" description="N-acetyltransferase" evidence="1">
    <location>
        <begin position="11"/>
        <end position="156"/>
    </location>
</feature>